<evidence type="ECO:0000313" key="3">
    <source>
        <dbReference type="Ensembl" id="ENSCCRP00015106549.1"/>
    </source>
</evidence>
<dbReference type="InterPro" id="IPR007110">
    <property type="entry name" value="Ig-like_dom"/>
</dbReference>
<dbReference type="Ensembl" id="ENSCCRT00015109947.1">
    <property type="protein sequence ID" value="ENSCCRP00015106549.1"/>
    <property type="gene ID" value="ENSCCRG00015042435.1"/>
</dbReference>
<dbReference type="AlphaFoldDB" id="A0A8C2GNJ7"/>
<dbReference type="PANTHER" id="PTHR21063">
    <property type="entry name" value="LFA-3"/>
    <property type="match status" value="1"/>
</dbReference>
<feature type="transmembrane region" description="Helical" evidence="1">
    <location>
        <begin position="171"/>
        <end position="196"/>
    </location>
</feature>
<dbReference type="InterPro" id="IPR036179">
    <property type="entry name" value="Ig-like_dom_sf"/>
</dbReference>
<dbReference type="InterPro" id="IPR013783">
    <property type="entry name" value="Ig-like_fold"/>
</dbReference>
<reference evidence="3" key="1">
    <citation type="submission" date="2025-08" db="UniProtKB">
        <authorList>
            <consortium name="Ensembl"/>
        </authorList>
    </citation>
    <scope>IDENTIFICATION</scope>
</reference>
<keyword evidence="1" id="KW-0472">Membrane</keyword>
<sequence length="245" mass="27570">VSVIEGDTVTLNTDLPEIHEDDDILDAGIFYKFNGTDERFRDRLKLDKQTGSLTITNITTQHAGDYEVKITPLPTPDITRECTSSSSSSSSSYCSLLCSVLNVGHVTLSWYKGNSLLSSISVSDLSISLSLPLEVEYQDKNSYSCVLNNPIRNQTQHNINITELCHTCSGMLVFILLVIKMIYQVIQCCCFIVYLVRQTDSITLMVHFARYRSGCTFSLHSGDFCCRWVSVDFSYSRDVLHLLEM</sequence>
<dbReference type="Proteomes" id="UP000694700">
    <property type="component" value="Unplaced"/>
</dbReference>
<dbReference type="PROSITE" id="PS50835">
    <property type="entry name" value="IG_LIKE"/>
    <property type="match status" value="1"/>
</dbReference>
<accession>A0A8C2GNJ7</accession>
<dbReference type="PANTHER" id="PTHR21063:SF4">
    <property type="entry name" value="CD48 ANTIGEN-RELATED"/>
    <property type="match status" value="1"/>
</dbReference>
<evidence type="ECO:0000259" key="2">
    <source>
        <dbReference type="PROSITE" id="PS50835"/>
    </source>
</evidence>
<dbReference type="SUPFAM" id="SSF48726">
    <property type="entry name" value="Immunoglobulin"/>
    <property type="match status" value="2"/>
</dbReference>
<proteinExistence type="predicted"/>
<dbReference type="Gene3D" id="2.60.40.2710">
    <property type="match status" value="1"/>
</dbReference>
<feature type="domain" description="Ig-like" evidence="2">
    <location>
        <begin position="76"/>
        <end position="162"/>
    </location>
</feature>
<keyword evidence="1" id="KW-0812">Transmembrane</keyword>
<dbReference type="Gene3D" id="2.60.40.10">
    <property type="entry name" value="Immunoglobulins"/>
    <property type="match status" value="1"/>
</dbReference>
<keyword evidence="1" id="KW-1133">Transmembrane helix</keyword>
<protein>
    <recommendedName>
        <fullName evidence="2">Ig-like domain-containing protein</fullName>
    </recommendedName>
</protein>
<evidence type="ECO:0000256" key="1">
    <source>
        <dbReference type="SAM" id="Phobius"/>
    </source>
</evidence>
<organism evidence="3 4">
    <name type="scientific">Cyprinus carpio</name>
    <name type="common">Common carp</name>
    <dbReference type="NCBI Taxonomy" id="7962"/>
    <lineage>
        <taxon>Eukaryota</taxon>
        <taxon>Metazoa</taxon>
        <taxon>Chordata</taxon>
        <taxon>Craniata</taxon>
        <taxon>Vertebrata</taxon>
        <taxon>Euteleostomi</taxon>
        <taxon>Actinopterygii</taxon>
        <taxon>Neopterygii</taxon>
        <taxon>Teleostei</taxon>
        <taxon>Ostariophysi</taxon>
        <taxon>Cypriniformes</taxon>
        <taxon>Cyprinidae</taxon>
        <taxon>Cyprininae</taxon>
        <taxon>Cyprinus</taxon>
    </lineage>
</organism>
<name>A0A8C2GNJ7_CYPCA</name>
<evidence type="ECO:0000313" key="4">
    <source>
        <dbReference type="Proteomes" id="UP000694700"/>
    </source>
</evidence>